<keyword evidence="1" id="KW-1133">Transmembrane helix</keyword>
<dbReference type="Proteomes" id="UP000009229">
    <property type="component" value="Chromosome"/>
</dbReference>
<organism evidence="2 3">
    <name type="scientific">Desulfofundulus kuznetsovii (strain DSM 6115 / VKM B-1805 / 17)</name>
    <name type="common">Desulfotomaculum kuznetsovii</name>
    <dbReference type="NCBI Taxonomy" id="760568"/>
    <lineage>
        <taxon>Bacteria</taxon>
        <taxon>Bacillati</taxon>
        <taxon>Bacillota</taxon>
        <taxon>Clostridia</taxon>
        <taxon>Eubacteriales</taxon>
        <taxon>Peptococcaceae</taxon>
        <taxon>Desulfofundulus</taxon>
    </lineage>
</organism>
<dbReference type="AlphaFoldDB" id="A0AAU8PXQ3"/>
<evidence type="ECO:0000256" key="1">
    <source>
        <dbReference type="SAM" id="Phobius"/>
    </source>
</evidence>
<keyword evidence="1" id="KW-0472">Membrane</keyword>
<accession>A0AAU8PXQ3</accession>
<sequence length="205" mass="22898">MGRGGGDFLKYIVRLVILFSIFIFTHTSAAFADYYQASTGNGQTSVRMSFSGKGSYVFAQYLYGPNPNPCYVPGNMGAGRIVFRFTVTDRSISSSWNYATVVRIPLYLIDTNGVESYWMTIEFQPWNFGVGTEVVLGDFFIGQNYRGIRFGTPAAYCPYYNSGYADVTGTFKLEYYAIIFAQTETQFNNLYNNVINASNLANAAN</sequence>
<evidence type="ECO:0000313" key="2">
    <source>
        <dbReference type="EMBL" id="AEG15969.1"/>
    </source>
</evidence>
<reference evidence="3" key="1">
    <citation type="submission" date="2011-05" db="EMBL/GenBank/DDBJ databases">
        <title>Complete sequence of Desulfotomaculum kuznetsovii DSM 6115.</title>
        <authorList>
            <person name="Lucas S."/>
            <person name="Han J."/>
            <person name="Lapidus A."/>
            <person name="Cheng J.-F."/>
            <person name="Goodwin L."/>
            <person name="Pitluck S."/>
            <person name="Peters L."/>
            <person name="Mikhailova N."/>
            <person name="Lu M."/>
            <person name="Saunders E."/>
            <person name="Han C."/>
            <person name="Tapia R."/>
            <person name="Land M."/>
            <person name="Hauser L."/>
            <person name="Kyrpides N."/>
            <person name="Ivanova N."/>
            <person name="Pagani I."/>
            <person name="Nazina T."/>
            <person name="Ivanova A."/>
            <person name="Parshina S."/>
            <person name="Kuever J."/>
            <person name="Muyzer G."/>
            <person name="Plugge C."/>
            <person name="Stams A."/>
            <person name="Woyke T."/>
        </authorList>
    </citation>
    <scope>NUCLEOTIDE SEQUENCE [LARGE SCALE GENOMIC DNA]</scope>
    <source>
        <strain evidence="3">DSM 6115 / VKM B-1805 / 17</strain>
    </source>
</reference>
<dbReference type="KEGG" id="dku:Desku_2437"/>
<evidence type="ECO:0000313" key="3">
    <source>
        <dbReference type="Proteomes" id="UP000009229"/>
    </source>
</evidence>
<proteinExistence type="predicted"/>
<feature type="transmembrane region" description="Helical" evidence="1">
    <location>
        <begin position="12"/>
        <end position="35"/>
    </location>
</feature>
<gene>
    <name evidence="2" type="ordered locus">Desku_2437</name>
</gene>
<dbReference type="EMBL" id="CP002770">
    <property type="protein sequence ID" value="AEG15969.1"/>
    <property type="molecule type" value="Genomic_DNA"/>
</dbReference>
<protein>
    <submittedName>
        <fullName evidence="2">Uncharacterized protein</fullName>
    </submittedName>
</protein>
<keyword evidence="1" id="KW-0812">Transmembrane</keyword>
<keyword evidence="3" id="KW-1185">Reference proteome</keyword>
<name>A0AAU8PXQ3_DESK7</name>